<dbReference type="OrthoDB" id="9795117at2"/>
<proteinExistence type="predicted"/>
<dbReference type="Proteomes" id="UP000243778">
    <property type="component" value="Unassembled WGS sequence"/>
</dbReference>
<dbReference type="GO" id="GO:1990228">
    <property type="term" value="C:sulfurtransferase complex"/>
    <property type="evidence" value="ECO:0007669"/>
    <property type="project" value="TreeGrafter"/>
</dbReference>
<evidence type="ECO:0000313" key="1">
    <source>
        <dbReference type="EMBL" id="SDX68058.1"/>
    </source>
</evidence>
<dbReference type="RefSeq" id="WP_090230920.1">
    <property type="nucleotide sequence ID" value="NZ_FNNU01000005.1"/>
</dbReference>
<dbReference type="NCBIfam" id="TIGR03011">
    <property type="entry name" value="sulf_tusB_dsrH"/>
    <property type="match status" value="1"/>
</dbReference>
<dbReference type="STRING" id="1007099.SAMN05216287_3498"/>
<reference evidence="2" key="1">
    <citation type="submission" date="2016-10" db="EMBL/GenBank/DDBJ databases">
        <authorList>
            <person name="Varghese N."/>
            <person name="Submissions S."/>
        </authorList>
    </citation>
    <scope>NUCLEOTIDE SEQUENCE [LARGE SCALE GENOMIC DNA]</scope>
    <source>
        <strain evidence="2">NRRL B-59562</strain>
    </source>
</reference>
<dbReference type="InterPro" id="IPR027396">
    <property type="entry name" value="DsrEFH-like"/>
</dbReference>
<dbReference type="PANTHER" id="PTHR37526:SF1">
    <property type="entry name" value="PROTEIN TUSB"/>
    <property type="match status" value="1"/>
</dbReference>
<protein>
    <submittedName>
        <fullName evidence="1">tRNA 2-thiouridine synthesizing protein B</fullName>
    </submittedName>
</protein>
<dbReference type="Gene3D" id="3.40.1260.10">
    <property type="entry name" value="DsrEFH-like"/>
    <property type="match status" value="1"/>
</dbReference>
<accession>A0A1H3DPN7</accession>
<sequence length="99" mass="10710">MTTLHLLSHSPVGDDRFDSCLRLLGSRDGVLLTGDATYALRGDSLPARELAALPKGFPLFALDEDLHARGLSAPAHCTVVDYPGFVELCGRFDKVNGWL</sequence>
<dbReference type="SUPFAM" id="SSF75169">
    <property type="entry name" value="DsrEFH-like"/>
    <property type="match status" value="1"/>
</dbReference>
<evidence type="ECO:0000313" key="2">
    <source>
        <dbReference type="Proteomes" id="UP000243778"/>
    </source>
</evidence>
<dbReference type="InterPro" id="IPR007215">
    <property type="entry name" value="Sulphur_relay_TusB/DsrH"/>
</dbReference>
<gene>
    <name evidence="1" type="ORF">SAMN05216287_3498</name>
</gene>
<keyword evidence="2" id="KW-1185">Reference proteome</keyword>
<name>A0A1H3DPN7_9PSED</name>
<dbReference type="EMBL" id="FNNU01000005">
    <property type="protein sequence ID" value="SDX68058.1"/>
    <property type="molecule type" value="Genomic_DNA"/>
</dbReference>
<dbReference type="PANTHER" id="PTHR37526">
    <property type="entry name" value="PROTEIN TUSB"/>
    <property type="match status" value="1"/>
</dbReference>
<dbReference type="Pfam" id="PF04077">
    <property type="entry name" value="DsrH"/>
    <property type="match status" value="1"/>
</dbReference>
<dbReference type="AlphaFoldDB" id="A0A1H3DPN7"/>
<organism evidence="1 2">
    <name type="scientific">Pseudomonas kuykendallii</name>
    <dbReference type="NCBI Taxonomy" id="1007099"/>
    <lineage>
        <taxon>Bacteria</taxon>
        <taxon>Pseudomonadati</taxon>
        <taxon>Pseudomonadota</taxon>
        <taxon>Gammaproteobacteria</taxon>
        <taxon>Pseudomonadales</taxon>
        <taxon>Pseudomonadaceae</taxon>
        <taxon>Pseudomonas</taxon>
    </lineage>
</organism>
<dbReference type="GO" id="GO:0002143">
    <property type="term" value="P:tRNA wobble position uridine thiolation"/>
    <property type="evidence" value="ECO:0007669"/>
    <property type="project" value="InterPro"/>
</dbReference>